<evidence type="ECO:0000313" key="1">
    <source>
        <dbReference type="EMBL" id="MBD1423392.1"/>
    </source>
</evidence>
<comment type="caution">
    <text evidence="1">The sequence shown here is derived from an EMBL/GenBank/DDBJ whole genome shotgun (WGS) entry which is preliminary data.</text>
</comment>
<name>A0ABR7XWF8_9SPHI</name>
<sequence length="885" mass="101059">MKLKSDIFLYGIFAVWLIPLTISAQDRLVLKNEELNIEWEKSADGYVLRRIAVGDGNQTVELKEPLGEYTILYAAEKPDKRPLLEKVDEKAASFPDSMYGHIFNRWKTSLSAVPLHLAGEEIHFYPSKVAKNGKNKLTFLEETEKIKLSARWSFHPTYQHDVMVEMVLTAKEDGYFSIASPTLVNIPTGELDWGMIPGQFQGRSIENNLIKAYGYGQGVPNQPVMLRERSTSTLSPLISNKSGLTLAVIPEPGYGRDPWKENKMTHDDWELGLSLITRNHQLSPTIYHPVLGERGSYMKKGETKTFQFRYTLQKADWYEVYKHAINDIYRFGDVLTLKDTKQSLINRVLSMSHYLRDDSISMWNIQPYKQLEIGAQDYLSSVYEADGDAMKNSDYGAMWMLATIMDDRVLKERRLPYARNFKIAQQQETDGFFQGAALGQYYLWKTKRFVEEWGDYVEPIALTYYVMLDIGNMLLFDPKDEELREKLRLGADKLLKWQSADGQWQVAYDRSSKAPVFTDLKDLRPTFYGLLVAHRILGDEKYLAAARRGADWFIEHAVNEGAFLGVCGDFRFVQDFATGQSVQGLLDLYEVTKDEKYKEAAMKTARMYTASVYTHPIPTREKKEVKGIIREDWEISQVGSRFEQGGLLGSANKNGPILMASHAGMFVRLFKLTQDSLYLNMARAAAWGQDAFVDQKTNVASYYWDKMNAGVGRYPHHAWWQVGWIMDYLLSEVELRSNGSISFPRGFITPKVGPHQTYGFSAGKVYGNDAELFLKEDILSIDNERIDFIGAVNKSKRETYLILLNNSVDKQEVNAKINHSILFGGNEIINKIEILDKEGQVVDKILTEGSKTLKIPAYGLNTLKITYDAKNNEKRTQGDLKLIDE</sequence>
<dbReference type="InterPro" id="IPR008928">
    <property type="entry name" value="6-hairpin_glycosidase_sf"/>
</dbReference>
<proteinExistence type="predicted"/>
<gene>
    <name evidence="1" type="ORF">H8B21_17645</name>
</gene>
<dbReference type="EMBL" id="JACNYL010000004">
    <property type="protein sequence ID" value="MBD1423392.1"/>
    <property type="molecule type" value="Genomic_DNA"/>
</dbReference>
<reference evidence="1 2" key="1">
    <citation type="submission" date="2020-08" db="EMBL/GenBank/DDBJ databases">
        <title>Sphingobacterium sp. DN00404 isolated from aquaculture water.</title>
        <authorList>
            <person name="Zhang M."/>
        </authorList>
    </citation>
    <scope>NUCLEOTIDE SEQUENCE [LARGE SCALE GENOMIC DNA]</scope>
    <source>
        <strain evidence="1 2">KCTC 42746</strain>
    </source>
</reference>
<protein>
    <submittedName>
        <fullName evidence="1">Glycerophosphoryl diester phosphodiesterase</fullName>
    </submittedName>
</protein>
<evidence type="ECO:0000313" key="2">
    <source>
        <dbReference type="Proteomes" id="UP000651112"/>
    </source>
</evidence>
<dbReference type="RefSeq" id="WP_190315167.1">
    <property type="nucleotide sequence ID" value="NZ_JACNYL010000004.1"/>
</dbReference>
<dbReference type="Gene3D" id="1.50.10.20">
    <property type="match status" value="1"/>
</dbReference>
<dbReference type="SUPFAM" id="SSF48208">
    <property type="entry name" value="Six-hairpin glycosidases"/>
    <property type="match status" value="1"/>
</dbReference>
<keyword evidence="2" id="KW-1185">Reference proteome</keyword>
<accession>A0ABR7XWF8</accession>
<dbReference type="Proteomes" id="UP000651112">
    <property type="component" value="Unassembled WGS sequence"/>
</dbReference>
<organism evidence="1 2">
    <name type="scientific">Sphingobacterium chuzhouense</name>
    <dbReference type="NCBI Taxonomy" id="1742264"/>
    <lineage>
        <taxon>Bacteria</taxon>
        <taxon>Pseudomonadati</taxon>
        <taxon>Bacteroidota</taxon>
        <taxon>Sphingobacteriia</taxon>
        <taxon>Sphingobacteriales</taxon>
        <taxon>Sphingobacteriaceae</taxon>
        <taxon>Sphingobacterium</taxon>
    </lineage>
</organism>